<accession>A0A4U5ND03</accession>
<evidence type="ECO:0000313" key="3">
    <source>
        <dbReference type="Proteomes" id="UP000298663"/>
    </source>
</evidence>
<name>A0A4U5ND03_STECR</name>
<gene>
    <name evidence="2" type="ORF">L596_014436</name>
</gene>
<feature type="transmembrane region" description="Helical" evidence="1">
    <location>
        <begin position="129"/>
        <end position="148"/>
    </location>
</feature>
<dbReference type="PANTHER" id="PTHR45757:SF18">
    <property type="entry name" value="MAJOR FACILITATOR SUPERFAMILY (MFS) PROFILE DOMAIN-CONTAINING PROTEIN"/>
    <property type="match status" value="1"/>
</dbReference>
<comment type="caution">
    <text evidence="2">The sequence shown here is derived from an EMBL/GenBank/DDBJ whole genome shotgun (WGS) entry which is preliminary data.</text>
</comment>
<dbReference type="OrthoDB" id="2985014at2759"/>
<feature type="transmembrane region" description="Helical" evidence="1">
    <location>
        <begin position="154"/>
        <end position="173"/>
    </location>
</feature>
<keyword evidence="1" id="KW-0812">Transmembrane</keyword>
<reference evidence="2 3" key="1">
    <citation type="journal article" date="2015" name="Genome Biol.">
        <title>Comparative genomics of Steinernema reveals deeply conserved gene regulatory networks.</title>
        <authorList>
            <person name="Dillman A.R."/>
            <person name="Macchietto M."/>
            <person name="Porter C.F."/>
            <person name="Rogers A."/>
            <person name="Williams B."/>
            <person name="Antoshechkin I."/>
            <person name="Lee M.M."/>
            <person name="Goodwin Z."/>
            <person name="Lu X."/>
            <person name="Lewis E.E."/>
            <person name="Goodrich-Blair H."/>
            <person name="Stock S.P."/>
            <person name="Adams B.J."/>
            <person name="Sternberg P.W."/>
            <person name="Mortazavi A."/>
        </authorList>
    </citation>
    <scope>NUCLEOTIDE SEQUENCE [LARGE SCALE GENOMIC DNA]</scope>
    <source>
        <strain evidence="2 3">ALL</strain>
    </source>
</reference>
<evidence type="ECO:0008006" key="4">
    <source>
        <dbReference type="Google" id="ProtNLM"/>
    </source>
</evidence>
<evidence type="ECO:0000313" key="2">
    <source>
        <dbReference type="EMBL" id="TKR80351.1"/>
    </source>
</evidence>
<dbReference type="InterPro" id="IPR036259">
    <property type="entry name" value="MFS_trans_sf"/>
</dbReference>
<evidence type="ECO:0000256" key="1">
    <source>
        <dbReference type="SAM" id="Phobius"/>
    </source>
</evidence>
<protein>
    <recommendedName>
        <fullName evidence="4">Major facilitator superfamily (MFS) profile domain-containing protein</fullName>
    </recommendedName>
</protein>
<dbReference type="Proteomes" id="UP000298663">
    <property type="component" value="Unassembled WGS sequence"/>
</dbReference>
<dbReference type="PANTHER" id="PTHR45757">
    <property type="entry name" value="PROTEIN CBG23364-RELATED"/>
    <property type="match status" value="1"/>
</dbReference>
<proteinExistence type="predicted"/>
<dbReference type="EMBL" id="AZBU02000004">
    <property type="protein sequence ID" value="TKR80351.1"/>
    <property type="molecule type" value="Genomic_DNA"/>
</dbReference>
<feature type="transmembrane region" description="Helical" evidence="1">
    <location>
        <begin position="185"/>
        <end position="212"/>
    </location>
</feature>
<sequence length="281" mass="31362">MTRGPSIYKQQRNFGDYTGQKDFGEKWRVQASLQEDIHVAPDLGGLDCHSRKLHRFPVSDHFLLYVSCVRFGAGCRNGRSSLRRSLHFPGFALLLQIQCNGPFQIILKFITGLITDRISFISELNKCRLFNSLAFYGGAISFLLVTFLKPQNKLLCAFVTMIPQAMIGFNPGGFNKSAIVVPAQFSPTVLAVIQVVLCFSLFLGSFVVPFLTPTGSFEEYSTVFVIYAVILVVSNTFFVIFCSVEPAEWTKENGGKKKGKILEWTSQGQNSSRNTDIQNAQ</sequence>
<feature type="transmembrane region" description="Helical" evidence="1">
    <location>
        <begin position="224"/>
        <end position="244"/>
    </location>
</feature>
<organism evidence="2 3">
    <name type="scientific">Steinernema carpocapsae</name>
    <name type="common">Entomopathogenic nematode</name>
    <dbReference type="NCBI Taxonomy" id="34508"/>
    <lineage>
        <taxon>Eukaryota</taxon>
        <taxon>Metazoa</taxon>
        <taxon>Ecdysozoa</taxon>
        <taxon>Nematoda</taxon>
        <taxon>Chromadorea</taxon>
        <taxon>Rhabditida</taxon>
        <taxon>Tylenchina</taxon>
        <taxon>Panagrolaimomorpha</taxon>
        <taxon>Strongyloidoidea</taxon>
        <taxon>Steinernematidae</taxon>
        <taxon>Steinernema</taxon>
    </lineage>
</organism>
<dbReference type="GO" id="GO:0016020">
    <property type="term" value="C:membrane"/>
    <property type="evidence" value="ECO:0007669"/>
    <property type="project" value="TreeGrafter"/>
</dbReference>
<keyword evidence="1" id="KW-1133">Transmembrane helix</keyword>
<dbReference type="AlphaFoldDB" id="A0A4U5ND03"/>
<keyword evidence="1" id="KW-0472">Membrane</keyword>
<reference evidence="2 3" key="2">
    <citation type="journal article" date="2019" name="G3 (Bethesda)">
        <title>Hybrid Assembly of the Genome of the Entomopathogenic Nematode Steinernema carpocapsae Identifies the X-Chromosome.</title>
        <authorList>
            <person name="Serra L."/>
            <person name="Macchietto M."/>
            <person name="Macias-Munoz A."/>
            <person name="McGill C.J."/>
            <person name="Rodriguez I.M."/>
            <person name="Rodriguez B."/>
            <person name="Murad R."/>
            <person name="Mortazavi A."/>
        </authorList>
    </citation>
    <scope>NUCLEOTIDE SEQUENCE [LARGE SCALE GENOMIC DNA]</scope>
    <source>
        <strain evidence="2 3">ALL</strain>
    </source>
</reference>
<dbReference type="SUPFAM" id="SSF103473">
    <property type="entry name" value="MFS general substrate transporter"/>
    <property type="match status" value="1"/>
</dbReference>
<keyword evidence="3" id="KW-1185">Reference proteome</keyword>